<name>A0AAV2JDD2_KNICA</name>
<reference evidence="2 3" key="1">
    <citation type="submission" date="2024-04" db="EMBL/GenBank/DDBJ databases">
        <authorList>
            <person name="Waldvogel A.-M."/>
            <person name="Schoenle A."/>
        </authorList>
    </citation>
    <scope>NUCLEOTIDE SEQUENCE [LARGE SCALE GENOMIC DNA]</scope>
</reference>
<protein>
    <submittedName>
        <fullName evidence="2">Uncharacterized protein</fullName>
    </submittedName>
</protein>
<keyword evidence="1" id="KW-0472">Membrane</keyword>
<evidence type="ECO:0000256" key="1">
    <source>
        <dbReference type="SAM" id="Phobius"/>
    </source>
</evidence>
<dbReference type="Proteomes" id="UP001497482">
    <property type="component" value="Chromosome 12"/>
</dbReference>
<gene>
    <name evidence="2" type="ORF">KC01_LOCUS7051</name>
</gene>
<dbReference type="EMBL" id="OZ035834">
    <property type="protein sequence ID" value="CAL1575480.1"/>
    <property type="molecule type" value="Genomic_DNA"/>
</dbReference>
<evidence type="ECO:0000313" key="3">
    <source>
        <dbReference type="Proteomes" id="UP001497482"/>
    </source>
</evidence>
<proteinExistence type="predicted"/>
<sequence length="80" mass="8207">MTPHASSPAAHGNCSFPSGFGAGSGCGVICVSGLMLFPSSSPSFFKTQRISHTSSECDGCFDPGPDLISMRDETQGVPHS</sequence>
<dbReference type="AlphaFoldDB" id="A0AAV2JDD2"/>
<keyword evidence="3" id="KW-1185">Reference proteome</keyword>
<keyword evidence="1" id="KW-0812">Transmembrane</keyword>
<organism evidence="2 3">
    <name type="scientific">Knipowitschia caucasica</name>
    <name type="common">Caucasian dwarf goby</name>
    <name type="synonym">Pomatoschistus caucasicus</name>
    <dbReference type="NCBI Taxonomy" id="637954"/>
    <lineage>
        <taxon>Eukaryota</taxon>
        <taxon>Metazoa</taxon>
        <taxon>Chordata</taxon>
        <taxon>Craniata</taxon>
        <taxon>Vertebrata</taxon>
        <taxon>Euteleostomi</taxon>
        <taxon>Actinopterygii</taxon>
        <taxon>Neopterygii</taxon>
        <taxon>Teleostei</taxon>
        <taxon>Neoteleostei</taxon>
        <taxon>Acanthomorphata</taxon>
        <taxon>Gobiaria</taxon>
        <taxon>Gobiiformes</taxon>
        <taxon>Gobioidei</taxon>
        <taxon>Gobiidae</taxon>
        <taxon>Gobiinae</taxon>
        <taxon>Knipowitschia</taxon>
    </lineage>
</organism>
<evidence type="ECO:0000313" key="2">
    <source>
        <dbReference type="EMBL" id="CAL1575480.1"/>
    </source>
</evidence>
<keyword evidence="1" id="KW-1133">Transmembrane helix</keyword>
<feature type="transmembrane region" description="Helical" evidence="1">
    <location>
        <begin position="20"/>
        <end position="39"/>
    </location>
</feature>
<accession>A0AAV2JDD2</accession>